<keyword evidence="1" id="KW-0812">Transmembrane</keyword>
<feature type="transmembrane region" description="Helical" evidence="1">
    <location>
        <begin position="169"/>
        <end position="188"/>
    </location>
</feature>
<feature type="transmembrane region" description="Helical" evidence="1">
    <location>
        <begin position="340"/>
        <end position="357"/>
    </location>
</feature>
<feature type="transmembrane region" description="Helical" evidence="1">
    <location>
        <begin position="270"/>
        <end position="292"/>
    </location>
</feature>
<comment type="caution">
    <text evidence="2">The sequence shown here is derived from an EMBL/GenBank/DDBJ whole genome shotgun (WGS) entry which is preliminary data.</text>
</comment>
<feature type="transmembrane region" description="Helical" evidence="1">
    <location>
        <begin position="53"/>
        <end position="74"/>
    </location>
</feature>
<feature type="transmembrane region" description="Helical" evidence="1">
    <location>
        <begin position="312"/>
        <end position="333"/>
    </location>
</feature>
<dbReference type="EMBL" id="RJSE01000016">
    <property type="protein sequence ID" value="RNL60013.1"/>
    <property type="molecule type" value="Genomic_DNA"/>
</dbReference>
<keyword evidence="1" id="KW-0472">Membrane</keyword>
<organism evidence="2 3">
    <name type="scientific">Nocardioides marmoriginsengisoli</name>
    <dbReference type="NCBI Taxonomy" id="661483"/>
    <lineage>
        <taxon>Bacteria</taxon>
        <taxon>Bacillati</taxon>
        <taxon>Actinomycetota</taxon>
        <taxon>Actinomycetes</taxon>
        <taxon>Propionibacteriales</taxon>
        <taxon>Nocardioidaceae</taxon>
        <taxon>Nocardioides</taxon>
    </lineage>
</organism>
<reference evidence="2 3" key="1">
    <citation type="submission" date="2018-11" db="EMBL/GenBank/DDBJ databases">
        <authorList>
            <person name="Li F."/>
        </authorList>
    </citation>
    <scope>NUCLEOTIDE SEQUENCE [LARGE SCALE GENOMIC DNA]</scope>
    <source>
        <strain evidence="2 3">Gsoil 097</strain>
    </source>
</reference>
<keyword evidence="1" id="KW-1133">Transmembrane helix</keyword>
<feature type="transmembrane region" description="Helical" evidence="1">
    <location>
        <begin position="209"/>
        <end position="227"/>
    </location>
</feature>
<protein>
    <submittedName>
        <fullName evidence="2">Low temperature requirement protein A</fullName>
    </submittedName>
</protein>
<dbReference type="AlphaFoldDB" id="A0A3N0CAL8"/>
<dbReference type="InterPro" id="IPR010640">
    <property type="entry name" value="Low_temperature_requirement_A"/>
</dbReference>
<accession>A0A3N0CAL8</accession>
<feature type="transmembrane region" description="Helical" evidence="1">
    <location>
        <begin position="21"/>
        <end position="41"/>
    </location>
</feature>
<evidence type="ECO:0000313" key="2">
    <source>
        <dbReference type="EMBL" id="RNL60013.1"/>
    </source>
</evidence>
<gene>
    <name evidence="2" type="ORF">EFK50_21310</name>
</gene>
<dbReference type="Pfam" id="PF06772">
    <property type="entry name" value="LtrA"/>
    <property type="match status" value="1"/>
</dbReference>
<evidence type="ECO:0000313" key="3">
    <source>
        <dbReference type="Proteomes" id="UP000267128"/>
    </source>
</evidence>
<feature type="transmembrane region" description="Helical" evidence="1">
    <location>
        <begin position="143"/>
        <end position="163"/>
    </location>
</feature>
<keyword evidence="3" id="KW-1185">Reference proteome</keyword>
<evidence type="ECO:0000256" key="1">
    <source>
        <dbReference type="SAM" id="Phobius"/>
    </source>
</evidence>
<name>A0A3N0CAL8_9ACTN</name>
<dbReference type="Proteomes" id="UP000267128">
    <property type="component" value="Unassembled WGS sequence"/>
</dbReference>
<sequence>MPWRAPLTGRDPDEEHRASTPLELLFDLSFVVAVAAAAASLHHELSAGHFDGLVGYAMVFFAIWWAWLNYSWFASAYDTGDVTFRLMTFTVLAGVLVLAAGIQDIFKDEPDFTIVVIGYLIMRAALVPMWLRVARDDPRVRNVALRYAAGIVVVQVFWVGRLWIHEDHWMLITFVALAVTEMAIPYWAEMTGDASTPWHVEHIVERFQLFTIIVLGEVILATTQAISATLDGHGLSADLTMVIAGGLLLVLSLWWIYFKRSLIECIHGRNGFLFGYAHYFLLGAVAAVGAALAANVDLVEHEAHGLSHQGAVLALATAVAVYVLGLGVIHAFGEGSLRPLRAPLVVTALLYAAALVATNASHHVGPGVLAVGIVLTGAVVDHQVRGSAGQQGIQRDGDE</sequence>
<dbReference type="PANTHER" id="PTHR36840:SF1">
    <property type="entry name" value="BLL5714 PROTEIN"/>
    <property type="match status" value="1"/>
</dbReference>
<dbReference type="PANTHER" id="PTHR36840">
    <property type="entry name" value="BLL5714 PROTEIN"/>
    <property type="match status" value="1"/>
</dbReference>
<feature type="transmembrane region" description="Helical" evidence="1">
    <location>
        <begin position="86"/>
        <end position="106"/>
    </location>
</feature>
<dbReference type="OrthoDB" id="7698234at2"/>
<feature type="transmembrane region" description="Helical" evidence="1">
    <location>
        <begin position="239"/>
        <end position="258"/>
    </location>
</feature>
<proteinExistence type="predicted"/>
<feature type="transmembrane region" description="Helical" evidence="1">
    <location>
        <begin position="112"/>
        <end position="131"/>
    </location>
</feature>